<organism evidence="9 10">
    <name type="scientific">Dichanthelium oligosanthes</name>
    <dbReference type="NCBI Taxonomy" id="888268"/>
    <lineage>
        <taxon>Eukaryota</taxon>
        <taxon>Viridiplantae</taxon>
        <taxon>Streptophyta</taxon>
        <taxon>Embryophyta</taxon>
        <taxon>Tracheophyta</taxon>
        <taxon>Spermatophyta</taxon>
        <taxon>Magnoliopsida</taxon>
        <taxon>Liliopsida</taxon>
        <taxon>Poales</taxon>
        <taxon>Poaceae</taxon>
        <taxon>PACMAD clade</taxon>
        <taxon>Panicoideae</taxon>
        <taxon>Panicodae</taxon>
        <taxon>Paniceae</taxon>
        <taxon>Dichantheliinae</taxon>
        <taxon>Dichanthelium</taxon>
    </lineage>
</organism>
<dbReference type="PANTHER" id="PTHR31889">
    <property type="entry name" value="FUCOSYLTRANSFERASE 2-RELATED"/>
    <property type="match status" value="1"/>
</dbReference>
<evidence type="ECO:0000313" key="9">
    <source>
        <dbReference type="EMBL" id="OEL24679.1"/>
    </source>
</evidence>
<dbReference type="PANTHER" id="PTHR31889:SF4">
    <property type="entry name" value="FUCOSYLTRANSFERASE"/>
    <property type="match status" value="1"/>
</dbReference>
<dbReference type="EMBL" id="LWDX02039135">
    <property type="protein sequence ID" value="OEL24679.1"/>
    <property type="molecule type" value="Genomic_DNA"/>
</dbReference>
<accession>A0A1E5VHS6</accession>
<keyword evidence="3 7" id="KW-0808">Transferase</keyword>
<dbReference type="FunFam" id="3.40.50.11340:FF:000005">
    <property type="entry name" value="Galactoside 2-alpha-L-fucosyltransferase"/>
    <property type="match status" value="1"/>
</dbReference>
<keyword evidence="4 7" id="KW-0333">Golgi apparatus</keyword>
<proteinExistence type="inferred from homology"/>
<dbReference type="GO" id="GO:0032580">
    <property type="term" value="C:Golgi cisterna membrane"/>
    <property type="evidence" value="ECO:0007669"/>
    <property type="project" value="UniProtKB-SubCell"/>
</dbReference>
<dbReference type="GO" id="GO:0042546">
    <property type="term" value="P:cell wall biogenesis"/>
    <property type="evidence" value="ECO:0007669"/>
    <property type="project" value="InterPro"/>
</dbReference>
<dbReference type="Gene3D" id="3.40.50.11340">
    <property type="match status" value="1"/>
</dbReference>
<gene>
    <name evidence="9" type="ORF">BAE44_0014303</name>
</gene>
<dbReference type="OrthoDB" id="428346at2759"/>
<dbReference type="STRING" id="888268.A0A1E5VHS6"/>
<comment type="function">
    <text evidence="7">May be involved in cell wall biosynthesis.</text>
</comment>
<dbReference type="EC" id="2.4.1.-" evidence="7"/>
<keyword evidence="7" id="KW-0472">Membrane</keyword>
<feature type="region of interest" description="Disordered" evidence="8">
    <location>
        <begin position="1"/>
        <end position="27"/>
    </location>
</feature>
<dbReference type="AlphaFoldDB" id="A0A1E5VHS6"/>
<keyword evidence="6 7" id="KW-0961">Cell wall biogenesis/degradation</keyword>
<keyword evidence="5" id="KW-0325">Glycoprotein</keyword>
<sequence>MDGKGCSGSPTARRGGGGGDKRQDSWAPAAAPELQLGAVRWRPYWWWPPSRGCAARRLPAVVCGAAAVAAAVVVIFAGGGSLIKGTPYSLFFHDAQEDRPPANLTADQLLDGLFTAEFSYRSCRSRYEFAGYHKKSSHKPSPYLLAKLRKQEALQKRCGPGTAAHKKALRRLKSGEGAATDAEDDGCRYLVNISFRGLGNRMLAVASAFLYAVLTERVLLVHWGKKDVADLFCEPFPHATWVLPRAGWRSPLRKLDDYDGESKMSLGNMLQSSAVGVSADGNVSWASPRTPPYVYLHLSGGYGYHDKLFYCGTHQRLLRDVPWLLMRTDSYMVPGLFLTPLFIEELEAMFPEKDAAFYHVGRYLFHPSNAVWHAVTSYYRSNLAGASRRVGIQIRVFQEKQPPQQVLEQLLSCVRDEKLLPVPEIKTANDTSSSNAVLVTSLSSWYYERLKDEYDGRLADGGVHQPSHEGEQRWGDAAHDMKALSEMYLLSTCDVLVTSGFSTFGYVAQGLGGLQPWVMPRIPSWDEWKEGQAAPEPPCRRALSVEPCFHSPSYYDCAARRDVELDKVKPYIRRCVDVSWGIKLVNESSSRW</sequence>
<dbReference type="GO" id="GO:0071555">
    <property type="term" value="P:cell wall organization"/>
    <property type="evidence" value="ECO:0007669"/>
    <property type="project" value="UniProtKB-UniRule"/>
</dbReference>
<evidence type="ECO:0000256" key="2">
    <source>
        <dbReference type="ARBA" id="ARBA00022676"/>
    </source>
</evidence>
<protein>
    <recommendedName>
        <fullName evidence="7">Fucosyltransferase</fullName>
        <ecNumber evidence="7">2.4.1.-</ecNumber>
    </recommendedName>
</protein>
<dbReference type="GO" id="GO:0008107">
    <property type="term" value="F:galactoside 2-alpha-L-fucosyltransferase activity"/>
    <property type="evidence" value="ECO:0007669"/>
    <property type="project" value="InterPro"/>
</dbReference>
<evidence type="ECO:0000256" key="1">
    <source>
        <dbReference type="ARBA" id="ARBA00010481"/>
    </source>
</evidence>
<dbReference type="GO" id="GO:0009969">
    <property type="term" value="P:xyloglucan biosynthetic process"/>
    <property type="evidence" value="ECO:0007669"/>
    <property type="project" value="TreeGrafter"/>
</dbReference>
<dbReference type="Proteomes" id="UP000095767">
    <property type="component" value="Unassembled WGS sequence"/>
</dbReference>
<reference evidence="9 10" key="1">
    <citation type="submission" date="2016-09" db="EMBL/GenBank/DDBJ databases">
        <title>The draft genome of Dichanthelium oligosanthes: A C3 panicoid grass species.</title>
        <authorList>
            <person name="Studer A.J."/>
            <person name="Schnable J.C."/>
            <person name="Brutnell T.P."/>
        </authorList>
    </citation>
    <scope>NUCLEOTIDE SEQUENCE [LARGE SCALE GENOMIC DNA]</scope>
    <source>
        <strain evidence="10">cv. Kellogg 1175</strain>
        <tissue evidence="9">Leaf</tissue>
    </source>
</reference>
<dbReference type="InterPro" id="IPR004938">
    <property type="entry name" value="XG_FTase"/>
</dbReference>
<evidence type="ECO:0000256" key="8">
    <source>
        <dbReference type="SAM" id="MobiDB-lite"/>
    </source>
</evidence>
<evidence type="ECO:0000256" key="6">
    <source>
        <dbReference type="ARBA" id="ARBA00023316"/>
    </source>
</evidence>
<comment type="similarity">
    <text evidence="1 7">Belongs to the glycosyltransferase 37 family.</text>
</comment>
<keyword evidence="7" id="KW-1133">Transmembrane helix</keyword>
<dbReference type="Gene3D" id="3.40.50.11350">
    <property type="match status" value="1"/>
</dbReference>
<evidence type="ECO:0000313" key="10">
    <source>
        <dbReference type="Proteomes" id="UP000095767"/>
    </source>
</evidence>
<evidence type="ECO:0000256" key="4">
    <source>
        <dbReference type="ARBA" id="ARBA00023034"/>
    </source>
</evidence>
<keyword evidence="2 7" id="KW-0328">Glycosyltransferase</keyword>
<name>A0A1E5VHS6_9POAL</name>
<evidence type="ECO:0000256" key="3">
    <source>
        <dbReference type="ARBA" id="ARBA00022679"/>
    </source>
</evidence>
<evidence type="ECO:0000256" key="5">
    <source>
        <dbReference type="ARBA" id="ARBA00023180"/>
    </source>
</evidence>
<comment type="caution">
    <text evidence="9">The sequence shown here is derived from an EMBL/GenBank/DDBJ whole genome shotgun (WGS) entry which is preliminary data.</text>
</comment>
<feature type="transmembrane region" description="Helical" evidence="7">
    <location>
        <begin position="58"/>
        <end position="83"/>
    </location>
</feature>
<keyword evidence="10" id="KW-1185">Reference proteome</keyword>
<dbReference type="Pfam" id="PF03254">
    <property type="entry name" value="XG_FTase"/>
    <property type="match status" value="1"/>
</dbReference>
<evidence type="ECO:0000256" key="7">
    <source>
        <dbReference type="RuleBase" id="RU367004"/>
    </source>
</evidence>
<keyword evidence="7" id="KW-0812">Transmembrane</keyword>
<comment type="subcellular location">
    <subcellularLocation>
        <location evidence="7">Golgi apparatus</location>
        <location evidence="7">Golgi stack membrane</location>
        <topology evidence="7">Single-pass type II membrane protein</topology>
    </subcellularLocation>
</comment>